<keyword evidence="3" id="KW-0067">ATP-binding</keyword>
<evidence type="ECO:0000259" key="2">
    <source>
        <dbReference type="Pfam" id="PF23189"/>
    </source>
</evidence>
<gene>
    <name evidence="3" type="ORF">KAK03_02955</name>
</gene>
<dbReference type="Gene3D" id="3.40.50.12020">
    <property type="entry name" value="Uncharacterised protein family UPF0261, NN domain"/>
    <property type="match status" value="1"/>
</dbReference>
<dbReference type="InterPro" id="IPR044122">
    <property type="entry name" value="UPF0261_N"/>
</dbReference>
<evidence type="ECO:0000259" key="1">
    <source>
        <dbReference type="Pfam" id="PF06792"/>
    </source>
</evidence>
<dbReference type="GO" id="GO:0005524">
    <property type="term" value="F:ATP binding"/>
    <property type="evidence" value="ECO:0007669"/>
    <property type="project" value="UniProtKB-KW"/>
</dbReference>
<sequence>MRGARGLVRRGGRVAVNPTILLVGTADTKSDELRYLGERITAAGGTPLLMDVGVLAPGPYAPAIANTEVAAAAGCTLQQVLDSGDENSAMALMARGAARLAAQLQRAGRIQGLLVLGGTMGTDLALDVAAALPLGCPKLVLTTVAYSHLIPPERIAPDLMMVLWAGGLYGLNSLCRSALSQAAGAVVGAARVAEPPRPERPLVGMSSLGKSCLSYMVRLKPALEARGFEVAVFHTTGMGGRAFEALAAEGRFAAVMDFSLQELANQVGGSCVTAGPDRLRGAGRAGVPQIVAPGAADMIDFPTWAGAPAGYETAPAHAHNRLIASTVATPALRERIAAEIIDRVAGATGPACVLLPTAGLQAWDRPGEALHDPEGLAAFQRALRAGAGRIDLREVPAHINDAAFADAALAVFDDWLERGLIHRAVA</sequence>
<dbReference type="Gene3D" id="3.40.50.12030">
    <property type="entry name" value="Uncharacterised protein family UPF0261, NC domain"/>
    <property type="match status" value="1"/>
</dbReference>
<dbReference type="AlphaFoldDB" id="A0A940YGA1"/>
<dbReference type="PIRSF" id="PIRSF033271">
    <property type="entry name" value="UCP033271"/>
    <property type="match status" value="1"/>
</dbReference>
<proteinExistence type="predicted"/>
<protein>
    <submittedName>
        <fullName evidence="3">Tm-1-like ATP-binding domain-containing protein</fullName>
    </submittedName>
</protein>
<reference evidence="3 4" key="1">
    <citation type="submission" date="2021-04" db="EMBL/GenBank/DDBJ databases">
        <title>The genome sequence of Ideonella sp. 3Y2.</title>
        <authorList>
            <person name="Liu Y."/>
        </authorList>
    </citation>
    <scope>NUCLEOTIDE SEQUENCE [LARGE SCALE GENOMIC DNA]</scope>
    <source>
        <strain evidence="3 4">3Y2</strain>
    </source>
</reference>
<dbReference type="PANTHER" id="PTHR31862">
    <property type="entry name" value="UPF0261 DOMAIN PROTEIN (AFU_ORTHOLOGUE AFUA_1G10120)"/>
    <property type="match status" value="1"/>
</dbReference>
<organism evidence="3 4">
    <name type="scientific">Ideonella alba</name>
    <dbReference type="NCBI Taxonomy" id="2824118"/>
    <lineage>
        <taxon>Bacteria</taxon>
        <taxon>Pseudomonadati</taxon>
        <taxon>Pseudomonadota</taxon>
        <taxon>Betaproteobacteria</taxon>
        <taxon>Burkholderiales</taxon>
        <taxon>Sphaerotilaceae</taxon>
        <taxon>Ideonella</taxon>
    </lineage>
</organism>
<feature type="domain" description="UPF0261" evidence="1">
    <location>
        <begin position="18"/>
        <end position="193"/>
    </location>
</feature>
<name>A0A940YGA1_9BURK</name>
<dbReference type="EMBL" id="JAGQDD010000001">
    <property type="protein sequence ID" value="MBQ0929429.1"/>
    <property type="molecule type" value="Genomic_DNA"/>
</dbReference>
<feature type="domain" description="UPF0261" evidence="2">
    <location>
        <begin position="200"/>
        <end position="415"/>
    </location>
</feature>
<dbReference type="InterPro" id="IPR008322">
    <property type="entry name" value="UPF0261"/>
</dbReference>
<keyword evidence="4" id="KW-1185">Reference proteome</keyword>
<dbReference type="CDD" id="cd15488">
    <property type="entry name" value="Tm-1-like"/>
    <property type="match status" value="1"/>
</dbReference>
<accession>A0A940YGA1</accession>
<keyword evidence="3" id="KW-0547">Nucleotide-binding</keyword>
<dbReference type="PANTHER" id="PTHR31862:SF1">
    <property type="entry name" value="UPF0261 DOMAIN PROTEIN (AFU_ORTHOLOGUE AFUA_1G10120)"/>
    <property type="match status" value="1"/>
</dbReference>
<dbReference type="Pfam" id="PF06792">
    <property type="entry name" value="UPF0261"/>
    <property type="match status" value="1"/>
</dbReference>
<dbReference type="InterPro" id="IPR056778">
    <property type="entry name" value="UPF0261_C"/>
</dbReference>
<comment type="caution">
    <text evidence="3">The sequence shown here is derived from an EMBL/GenBank/DDBJ whole genome shotgun (WGS) entry which is preliminary data.</text>
</comment>
<evidence type="ECO:0000313" key="4">
    <source>
        <dbReference type="Proteomes" id="UP000676246"/>
    </source>
</evidence>
<dbReference type="Proteomes" id="UP000676246">
    <property type="component" value="Unassembled WGS sequence"/>
</dbReference>
<dbReference type="Pfam" id="PF23189">
    <property type="entry name" value="UPF0261_C"/>
    <property type="match status" value="1"/>
</dbReference>
<evidence type="ECO:0000313" key="3">
    <source>
        <dbReference type="EMBL" id="MBQ0929429.1"/>
    </source>
</evidence>
<dbReference type="NCBIfam" id="NF002676">
    <property type="entry name" value="PRK02399.1-4"/>
    <property type="match status" value="1"/>
</dbReference>
<dbReference type="InterPro" id="IPR051353">
    <property type="entry name" value="Tobamovirus_resist_UPF0261"/>
</dbReference>